<dbReference type="InterPro" id="IPR000683">
    <property type="entry name" value="Gfo/Idh/MocA-like_OxRdtase_N"/>
</dbReference>
<reference evidence="4" key="1">
    <citation type="journal article" date="2019" name="Int. J. Syst. Evol. Microbiol.">
        <title>The Global Catalogue of Microorganisms (GCM) 10K type strain sequencing project: providing services to taxonomists for standard genome sequencing and annotation.</title>
        <authorList>
            <consortium name="The Broad Institute Genomics Platform"/>
            <consortium name="The Broad Institute Genome Sequencing Center for Infectious Disease"/>
            <person name="Wu L."/>
            <person name="Ma J."/>
        </authorList>
    </citation>
    <scope>NUCLEOTIDE SEQUENCE [LARGE SCALE GENOMIC DNA]</scope>
    <source>
        <strain evidence="4">KACC 11904</strain>
    </source>
</reference>
<comment type="caution">
    <text evidence="3">The sequence shown here is derived from an EMBL/GenBank/DDBJ whole genome shotgun (WGS) entry which is preliminary data.</text>
</comment>
<evidence type="ECO:0000313" key="4">
    <source>
        <dbReference type="Proteomes" id="UP001596044"/>
    </source>
</evidence>
<evidence type="ECO:0000259" key="1">
    <source>
        <dbReference type="Pfam" id="PF01408"/>
    </source>
</evidence>
<dbReference type="PANTHER" id="PTHR43377:SF1">
    <property type="entry name" value="BILIVERDIN REDUCTASE A"/>
    <property type="match status" value="1"/>
</dbReference>
<dbReference type="Gene3D" id="3.40.50.720">
    <property type="entry name" value="NAD(P)-binding Rossmann-like Domain"/>
    <property type="match status" value="1"/>
</dbReference>
<dbReference type="EMBL" id="JBHSMJ010000009">
    <property type="protein sequence ID" value="MFC5447748.1"/>
    <property type="molecule type" value="Genomic_DNA"/>
</dbReference>
<dbReference type="Pfam" id="PF01408">
    <property type="entry name" value="GFO_IDH_MocA"/>
    <property type="match status" value="1"/>
</dbReference>
<accession>A0ABW0K376</accession>
<dbReference type="InterPro" id="IPR055170">
    <property type="entry name" value="GFO_IDH_MocA-like_dom"/>
</dbReference>
<organism evidence="3 4">
    <name type="scientific">Paenibacillus aestuarii</name>
    <dbReference type="NCBI Taxonomy" id="516965"/>
    <lineage>
        <taxon>Bacteria</taxon>
        <taxon>Bacillati</taxon>
        <taxon>Bacillota</taxon>
        <taxon>Bacilli</taxon>
        <taxon>Bacillales</taxon>
        <taxon>Paenibacillaceae</taxon>
        <taxon>Paenibacillus</taxon>
    </lineage>
</organism>
<feature type="domain" description="Gfo/Idh/MocA-like oxidoreductase N-terminal" evidence="1">
    <location>
        <begin position="2"/>
        <end position="119"/>
    </location>
</feature>
<name>A0ABW0K376_9BACL</name>
<gene>
    <name evidence="3" type="ORF">ACFPOG_05725</name>
</gene>
<dbReference type="Proteomes" id="UP001596044">
    <property type="component" value="Unassembled WGS sequence"/>
</dbReference>
<dbReference type="SUPFAM" id="SSF51735">
    <property type="entry name" value="NAD(P)-binding Rossmann-fold domains"/>
    <property type="match status" value="1"/>
</dbReference>
<dbReference type="SUPFAM" id="SSF55347">
    <property type="entry name" value="Glyceraldehyde-3-phosphate dehydrogenase-like, C-terminal domain"/>
    <property type="match status" value="1"/>
</dbReference>
<feature type="domain" description="GFO/IDH/MocA-like oxidoreductase" evidence="2">
    <location>
        <begin position="129"/>
        <end position="249"/>
    </location>
</feature>
<dbReference type="PANTHER" id="PTHR43377">
    <property type="entry name" value="BILIVERDIN REDUCTASE A"/>
    <property type="match status" value="1"/>
</dbReference>
<keyword evidence="4" id="KW-1185">Reference proteome</keyword>
<evidence type="ECO:0000313" key="3">
    <source>
        <dbReference type="EMBL" id="MFC5447748.1"/>
    </source>
</evidence>
<dbReference type="InterPro" id="IPR036291">
    <property type="entry name" value="NAD(P)-bd_dom_sf"/>
</dbReference>
<dbReference type="Pfam" id="PF22725">
    <property type="entry name" value="GFO_IDH_MocA_C3"/>
    <property type="match status" value="1"/>
</dbReference>
<protein>
    <submittedName>
        <fullName evidence="3">Gfo/Idh/MocA family protein</fullName>
    </submittedName>
</protein>
<dbReference type="InterPro" id="IPR051450">
    <property type="entry name" value="Gfo/Idh/MocA_Oxidoreductases"/>
</dbReference>
<evidence type="ECO:0000259" key="2">
    <source>
        <dbReference type="Pfam" id="PF22725"/>
    </source>
</evidence>
<proteinExistence type="predicted"/>
<dbReference type="RefSeq" id="WP_270886011.1">
    <property type="nucleotide sequence ID" value="NZ_JAQFVF010000092.1"/>
</dbReference>
<sequence length="323" mass="35559">MLRVVVIGAGKIVDAHLQAIAQINRLQAVAVADVQQDRAHEVAERYGLKAYTDYRTMLQWEQADVAIVALPHFLHKQAALDCAEAGCHMLMEKPMALTVAECDEMIAAAAKQEVQLMIGLTQHYFAENRMAKEILHRGDLGKLVMISDVRHQHYFVESRPDWFLSKAKAGGGIITNLGAHSVDKIQWLLDSRIRSVRAQLTYYADRGDVEGSGSIYATTEAGIPATIVQSGYKGVPVNETHLIFTDGMLKLMTGKGLWISDNGSYRQVPLPQAADPYVLQLEDLADAIEGARPLECSGAYARTINEVLEGIYTSHLTGKEQTV</sequence>
<dbReference type="Gene3D" id="3.30.360.10">
    <property type="entry name" value="Dihydrodipicolinate Reductase, domain 2"/>
    <property type="match status" value="1"/>
</dbReference>